<dbReference type="InterPro" id="IPR009061">
    <property type="entry name" value="DNA-bd_dom_put_sf"/>
</dbReference>
<keyword evidence="3" id="KW-0238">DNA-binding</keyword>
<evidence type="ECO:0000256" key="3">
    <source>
        <dbReference type="ARBA" id="ARBA00023125"/>
    </source>
</evidence>
<dbReference type="PANTHER" id="PTHR30204:SF69">
    <property type="entry name" value="MERR-FAMILY TRANSCRIPTIONAL REGULATOR"/>
    <property type="match status" value="1"/>
</dbReference>
<organism evidence="6 7">
    <name type="scientific">Enterococcus durans</name>
    <dbReference type="NCBI Taxonomy" id="53345"/>
    <lineage>
        <taxon>Bacteria</taxon>
        <taxon>Bacillati</taxon>
        <taxon>Bacillota</taxon>
        <taxon>Bacilli</taxon>
        <taxon>Lactobacillales</taxon>
        <taxon>Enterococcaceae</taxon>
        <taxon>Enterococcus</taxon>
    </lineage>
</organism>
<dbReference type="SMART" id="SM00422">
    <property type="entry name" value="HTH_MERR"/>
    <property type="match status" value="1"/>
</dbReference>
<feature type="domain" description="HTH merR-type" evidence="5">
    <location>
        <begin position="16"/>
        <end position="85"/>
    </location>
</feature>
<dbReference type="InterPro" id="IPR047057">
    <property type="entry name" value="MerR_fam"/>
</dbReference>
<evidence type="ECO:0000256" key="1">
    <source>
        <dbReference type="ARBA" id="ARBA00022491"/>
    </source>
</evidence>
<accession>A0A367CE85</accession>
<reference evidence="6 7" key="1">
    <citation type="submission" date="2015-06" db="EMBL/GenBank/DDBJ databases">
        <title>The Genome Sequence of Enterococcus durans 4EA1.</title>
        <authorList>
            <consortium name="The Broad Institute Genomics Platform"/>
            <consortium name="The Broad Institute Genome Sequencing Center for Infectious Disease"/>
            <person name="Earl A.M."/>
            <person name="Van Tyne D."/>
            <person name="Lebreton F."/>
            <person name="Saavedra J.T."/>
            <person name="Gilmore M.S."/>
            <person name="Manson Mcguire A."/>
            <person name="Clock S."/>
            <person name="Crupain M."/>
            <person name="Rangan U."/>
            <person name="Young S."/>
            <person name="Abouelleil A."/>
            <person name="Cao P."/>
            <person name="Chapman S.B."/>
            <person name="Griggs A."/>
            <person name="Priest M."/>
            <person name="Shea T."/>
            <person name="Wortman J."/>
            <person name="Nusbaum C."/>
            <person name="Birren B."/>
        </authorList>
    </citation>
    <scope>NUCLEOTIDE SEQUENCE [LARGE SCALE GENOMIC DNA]</scope>
    <source>
        <strain evidence="6 7">4EA1</strain>
    </source>
</reference>
<evidence type="ECO:0000313" key="6">
    <source>
        <dbReference type="EMBL" id="RCA10834.1"/>
    </source>
</evidence>
<keyword evidence="2" id="KW-0805">Transcription regulation</keyword>
<dbReference type="CDD" id="cd00592">
    <property type="entry name" value="HTH_MerR-like"/>
    <property type="match status" value="1"/>
</dbReference>
<keyword evidence="4" id="KW-0804">Transcription</keyword>
<dbReference type="PANTHER" id="PTHR30204">
    <property type="entry name" value="REDOX-CYCLING DRUG-SENSING TRANSCRIPTIONAL ACTIVATOR SOXR"/>
    <property type="match status" value="1"/>
</dbReference>
<dbReference type="AlphaFoldDB" id="A0A367CE85"/>
<name>A0A367CE85_9ENTE</name>
<dbReference type="GO" id="GO:0003677">
    <property type="term" value="F:DNA binding"/>
    <property type="evidence" value="ECO:0007669"/>
    <property type="project" value="UniProtKB-KW"/>
</dbReference>
<gene>
    <name evidence="6" type="ORF">EA71_01587</name>
</gene>
<dbReference type="Proteomes" id="UP000252797">
    <property type="component" value="Unassembled WGS sequence"/>
</dbReference>
<dbReference type="InterPro" id="IPR000551">
    <property type="entry name" value="MerR-type_HTH_dom"/>
</dbReference>
<protein>
    <recommendedName>
        <fullName evidence="5">HTH merR-type domain-containing protein</fullName>
    </recommendedName>
</protein>
<dbReference type="Pfam" id="PF00376">
    <property type="entry name" value="MerR"/>
    <property type="match status" value="1"/>
</dbReference>
<proteinExistence type="predicted"/>
<dbReference type="GO" id="GO:0003700">
    <property type="term" value="F:DNA-binding transcription factor activity"/>
    <property type="evidence" value="ECO:0007669"/>
    <property type="project" value="InterPro"/>
</dbReference>
<dbReference type="PROSITE" id="PS50937">
    <property type="entry name" value="HTH_MERR_2"/>
    <property type="match status" value="1"/>
</dbReference>
<evidence type="ECO:0000313" key="7">
    <source>
        <dbReference type="Proteomes" id="UP000252797"/>
    </source>
</evidence>
<evidence type="ECO:0000259" key="5">
    <source>
        <dbReference type="PROSITE" id="PS50937"/>
    </source>
</evidence>
<evidence type="ECO:0000256" key="4">
    <source>
        <dbReference type="ARBA" id="ARBA00023163"/>
    </source>
</evidence>
<dbReference type="EMBL" id="LEPB01000004">
    <property type="protein sequence ID" value="RCA10834.1"/>
    <property type="molecule type" value="Genomic_DNA"/>
</dbReference>
<keyword evidence="1" id="KW-0678">Repressor</keyword>
<sequence length="264" mass="31329">MEKKLNCKWGENMEKLYTIGEVSKLLNVPKSTIRYWDEQGLIYSSRHEENDYRLFDIDAIFQIYDIDFYRKLDVPIKQMQNLYGKTLEEHYETIAQTEQRIYLEKVELQKKHEEILKRKEQLKLMLAHQDNDFPEETPPFEAIVAVDSDDILDSKAYLETYASFGSVFDFSISDEMIYGFCTDEQTNALPMSKTVWRKDPAKKYRRFLLKVEVGNTKNNNVDQVKNKLEKQGLKSGRVIGQYLLTNTTKKDVFEEYYQAWLELM</sequence>
<comment type="caution">
    <text evidence="6">The sequence shown here is derived from an EMBL/GenBank/DDBJ whole genome shotgun (WGS) entry which is preliminary data.</text>
</comment>
<dbReference type="Gene3D" id="1.10.1660.10">
    <property type="match status" value="1"/>
</dbReference>
<evidence type="ECO:0000256" key="2">
    <source>
        <dbReference type="ARBA" id="ARBA00023015"/>
    </source>
</evidence>
<dbReference type="SUPFAM" id="SSF46955">
    <property type="entry name" value="Putative DNA-binding domain"/>
    <property type="match status" value="1"/>
</dbReference>